<evidence type="ECO:0000256" key="7">
    <source>
        <dbReference type="ARBA" id="ARBA00023136"/>
    </source>
</evidence>
<dbReference type="RefSeq" id="WP_125057395.1">
    <property type="nucleotide sequence ID" value="NZ_BHZD01000001.1"/>
</dbReference>
<feature type="domain" description="Pycsar effector protein" evidence="9">
    <location>
        <begin position="17"/>
        <end position="167"/>
    </location>
</feature>
<dbReference type="GO" id="GO:0000166">
    <property type="term" value="F:nucleotide binding"/>
    <property type="evidence" value="ECO:0007669"/>
    <property type="project" value="UniProtKB-KW"/>
</dbReference>
<dbReference type="Pfam" id="PF18967">
    <property type="entry name" value="PycTM"/>
    <property type="match status" value="1"/>
</dbReference>
<keyword evidence="7 8" id="KW-0472">Membrane</keyword>
<dbReference type="InterPro" id="IPR043760">
    <property type="entry name" value="PycTM_dom"/>
</dbReference>
<evidence type="ECO:0000256" key="4">
    <source>
        <dbReference type="ARBA" id="ARBA00022741"/>
    </source>
</evidence>
<keyword evidence="6" id="KW-0051">Antiviral defense</keyword>
<dbReference type="AlphaFoldDB" id="A0A401WD12"/>
<dbReference type="Proteomes" id="UP000286746">
    <property type="component" value="Unassembled WGS sequence"/>
</dbReference>
<keyword evidence="11" id="KW-1185">Reference proteome</keyword>
<evidence type="ECO:0000256" key="3">
    <source>
        <dbReference type="ARBA" id="ARBA00022692"/>
    </source>
</evidence>
<keyword evidence="4" id="KW-0547">Nucleotide-binding</keyword>
<comment type="subcellular location">
    <subcellularLocation>
        <location evidence="1">Cell membrane</location>
    </subcellularLocation>
</comment>
<feature type="transmembrane region" description="Helical" evidence="8">
    <location>
        <begin position="150"/>
        <end position="171"/>
    </location>
</feature>
<feature type="transmembrane region" description="Helical" evidence="8">
    <location>
        <begin position="35"/>
        <end position="58"/>
    </location>
</feature>
<comment type="caution">
    <text evidence="10">The sequence shown here is derived from an EMBL/GenBank/DDBJ whole genome shotgun (WGS) entry which is preliminary data.</text>
</comment>
<dbReference type="GO" id="GO:0051607">
    <property type="term" value="P:defense response to virus"/>
    <property type="evidence" value="ECO:0007669"/>
    <property type="project" value="UniProtKB-KW"/>
</dbReference>
<dbReference type="EMBL" id="BHZD01000001">
    <property type="protein sequence ID" value="GCD47234.1"/>
    <property type="molecule type" value="Genomic_DNA"/>
</dbReference>
<dbReference type="GO" id="GO:0005886">
    <property type="term" value="C:plasma membrane"/>
    <property type="evidence" value="ECO:0007669"/>
    <property type="project" value="UniProtKB-SubCell"/>
</dbReference>
<evidence type="ECO:0000259" key="9">
    <source>
        <dbReference type="Pfam" id="PF18967"/>
    </source>
</evidence>
<sequence length="172" mass="18667">MVGPGRHEEADNETRLARTLLSETREEMLKADHKANVVLTVLGMALTALVSAVGAGGVRPLTYSASAQSLFWAGCAAVAPSFLLLGLAIVPRTGIGRRDRTHYFGDVASGVTVWQLKARMQQTDVHERDVSQFAVLSVLVTVKYRCIRRAMIWGGVFLFLTTVGILLGISLR</sequence>
<name>A0A401WD12_STREY</name>
<proteinExistence type="predicted"/>
<accession>A0A401WD12</accession>
<reference evidence="10 11" key="1">
    <citation type="submission" date="2018-11" db="EMBL/GenBank/DDBJ databases">
        <title>Whole genome sequence of Streptomyces paromomycinus NBRC 15454(T).</title>
        <authorList>
            <person name="Komaki H."/>
            <person name="Tamura T."/>
        </authorList>
    </citation>
    <scope>NUCLEOTIDE SEQUENCE [LARGE SCALE GENOMIC DNA]</scope>
    <source>
        <strain evidence="10 11">NBRC 15454</strain>
    </source>
</reference>
<evidence type="ECO:0000256" key="1">
    <source>
        <dbReference type="ARBA" id="ARBA00004236"/>
    </source>
</evidence>
<keyword evidence="2" id="KW-1003">Cell membrane</keyword>
<keyword evidence="3 8" id="KW-0812">Transmembrane</keyword>
<evidence type="ECO:0000256" key="8">
    <source>
        <dbReference type="SAM" id="Phobius"/>
    </source>
</evidence>
<protein>
    <recommendedName>
        <fullName evidence="9">Pycsar effector protein domain-containing protein</fullName>
    </recommendedName>
</protein>
<evidence type="ECO:0000313" key="10">
    <source>
        <dbReference type="EMBL" id="GCD47234.1"/>
    </source>
</evidence>
<evidence type="ECO:0000256" key="2">
    <source>
        <dbReference type="ARBA" id="ARBA00022475"/>
    </source>
</evidence>
<evidence type="ECO:0000313" key="11">
    <source>
        <dbReference type="Proteomes" id="UP000286746"/>
    </source>
</evidence>
<evidence type="ECO:0000256" key="5">
    <source>
        <dbReference type="ARBA" id="ARBA00022989"/>
    </source>
</evidence>
<evidence type="ECO:0000256" key="6">
    <source>
        <dbReference type="ARBA" id="ARBA00023118"/>
    </source>
</evidence>
<keyword evidence="5 8" id="KW-1133">Transmembrane helix</keyword>
<gene>
    <name evidence="10" type="ORF">GKJPGBOP_07000</name>
</gene>
<feature type="transmembrane region" description="Helical" evidence="8">
    <location>
        <begin position="70"/>
        <end position="90"/>
    </location>
</feature>
<organism evidence="10 11">
    <name type="scientific">Streptomyces paromomycinus</name>
    <name type="common">Streptomyces rimosus subsp. paromomycinus</name>
    <dbReference type="NCBI Taxonomy" id="92743"/>
    <lineage>
        <taxon>Bacteria</taxon>
        <taxon>Bacillati</taxon>
        <taxon>Actinomycetota</taxon>
        <taxon>Actinomycetes</taxon>
        <taxon>Kitasatosporales</taxon>
        <taxon>Streptomycetaceae</taxon>
        <taxon>Streptomyces</taxon>
    </lineage>
</organism>